<organism evidence="2 3">
    <name type="scientific">Robiginitalea myxolifaciens</name>
    <dbReference type="NCBI Taxonomy" id="400055"/>
    <lineage>
        <taxon>Bacteria</taxon>
        <taxon>Pseudomonadati</taxon>
        <taxon>Bacteroidota</taxon>
        <taxon>Flavobacteriia</taxon>
        <taxon>Flavobacteriales</taxon>
        <taxon>Flavobacteriaceae</taxon>
        <taxon>Robiginitalea</taxon>
    </lineage>
</organism>
<dbReference type="RefSeq" id="WP_143099975.1">
    <property type="nucleotide sequence ID" value="NZ_FOYQ01000002.1"/>
</dbReference>
<reference evidence="2 3" key="1">
    <citation type="submission" date="2016-10" db="EMBL/GenBank/DDBJ databases">
        <authorList>
            <person name="de Groot N.N."/>
        </authorList>
    </citation>
    <scope>NUCLEOTIDE SEQUENCE [LARGE SCALE GENOMIC DNA]</scope>
    <source>
        <strain evidence="2 3">DSM 21019</strain>
    </source>
</reference>
<keyword evidence="3" id="KW-1185">Reference proteome</keyword>
<feature type="signal peptide" evidence="1">
    <location>
        <begin position="1"/>
        <end position="21"/>
    </location>
</feature>
<dbReference type="AlphaFoldDB" id="A0A1I6HAY7"/>
<evidence type="ECO:0000313" key="2">
    <source>
        <dbReference type="EMBL" id="SFR51623.1"/>
    </source>
</evidence>
<protein>
    <recommendedName>
        <fullName evidence="4">MetA-pathway of phenol degradation</fullName>
    </recommendedName>
</protein>
<evidence type="ECO:0008006" key="4">
    <source>
        <dbReference type="Google" id="ProtNLM"/>
    </source>
</evidence>
<feature type="chain" id="PRO_5011716963" description="MetA-pathway of phenol degradation" evidence="1">
    <location>
        <begin position="22"/>
        <end position="353"/>
    </location>
</feature>
<name>A0A1I6HAY7_9FLAO</name>
<accession>A0A1I6HAY7</accession>
<sequence>MLRKLLLCSLFLWACGFTLKAQEEDSEEEIIDFDNLVPAEEVKAFASPRIINGGPQNLFSIAYDFQGAHDLQAGGIPGFPGTPAQDIEVSAIQEFRIDAQYPVLSKNSITVNLQFNYLRTRFGYGEDVLLTNPLLQTLDENGLTSTSLAAVVFKPLDIDNFMIFQAGASLNGDYTLGDMQSLSHTRFFAAVIYGWKPNDRKMWGLGITRSYIGGPLNYFPVIYYQYSSENGRWGLDVLLPSRFNYKRNFSRKSILSLGWNLQGNSYRLNALVNEAENREPELRRSELRFRAIFDQAITNTIWLSAQAGMRYAWDFNVDNGDFYRSIFNDDPYLFENDMSSAFFAQIGLRWVSP</sequence>
<evidence type="ECO:0000313" key="3">
    <source>
        <dbReference type="Proteomes" id="UP000199534"/>
    </source>
</evidence>
<keyword evidence="1" id="KW-0732">Signal</keyword>
<proteinExistence type="predicted"/>
<dbReference type="Proteomes" id="UP000199534">
    <property type="component" value="Unassembled WGS sequence"/>
</dbReference>
<dbReference type="STRING" id="400055.SAMN04490243_2499"/>
<evidence type="ECO:0000256" key="1">
    <source>
        <dbReference type="SAM" id="SignalP"/>
    </source>
</evidence>
<dbReference type="EMBL" id="FOYQ01000002">
    <property type="protein sequence ID" value="SFR51623.1"/>
    <property type="molecule type" value="Genomic_DNA"/>
</dbReference>
<gene>
    <name evidence="2" type="ORF">SAMN04490243_2499</name>
</gene>
<dbReference type="OrthoDB" id="1112363at2"/>